<organism evidence="1 2">
    <name type="scientific">Paralimibaculum aggregatum</name>
    <dbReference type="NCBI Taxonomy" id="3036245"/>
    <lineage>
        <taxon>Bacteria</taxon>
        <taxon>Pseudomonadati</taxon>
        <taxon>Pseudomonadota</taxon>
        <taxon>Alphaproteobacteria</taxon>
        <taxon>Rhodobacterales</taxon>
        <taxon>Paracoccaceae</taxon>
        <taxon>Paralimibaculum</taxon>
    </lineage>
</organism>
<comment type="caution">
    <text evidence="1">The sequence shown here is derived from an EMBL/GenBank/DDBJ whole genome shotgun (WGS) entry which is preliminary data.</text>
</comment>
<dbReference type="Proteomes" id="UP001239909">
    <property type="component" value="Unassembled WGS sequence"/>
</dbReference>
<gene>
    <name evidence="1" type="ORF">LNKW23_10880</name>
</gene>
<protein>
    <submittedName>
        <fullName evidence="1">Uncharacterized protein</fullName>
    </submittedName>
</protein>
<sequence>MTASLVSLFQARHGWTNEERAQFARIERILEDAGFAVDVEHGLSDEGEPWCVFCSAITGDVIIHVACIDGRFMFDSTTLPRPIEGASFQRCAERFFEDVSLPMPLSDRKGRVYMHPASLLASLFITVLLYAQATTEVPLFEADAVDADDPDAPVTAANPFAIKLKALAQQVAEFAHSSESGGNQQGQGYVNPALAAIPAGMALAVIAIAQDLAHAEQTGQFLEDDETLLALENRRAEEETPVVAVADAETDPAAEDDQQSRLHADLAALSGAEQAEAEAEDASARAMALSEAADLEIDAMLTGLAEMSEAAGSMLAAIMPSAAFDLFSTLADETRIAEAGDGGTAEGSLSDSIGGELFQLFAELPGVQFLESLAYAMGERVVEIEVVLLTEPVFARFEAALLEQISGDTDLALADAIDGVVVDDLDTPLQGTDDAVSGGDGAHAGGHGVMPGQYAGGGLARPEPLDSDRVVSVDEAKALVFEFMEAVGDTGIFTADGKSVAGAEDLDDLIEGLLASGHDTTFFDGSLYERGSVNFGSQNLHAEYIYLEDNTKLTFYSHAADFDGFV</sequence>
<evidence type="ECO:0000313" key="1">
    <source>
        <dbReference type="EMBL" id="GMG81875.1"/>
    </source>
</evidence>
<accession>A0ABQ6LI31</accession>
<keyword evidence="2" id="KW-1185">Reference proteome</keyword>
<dbReference type="EMBL" id="BSYI01000006">
    <property type="protein sequence ID" value="GMG81875.1"/>
    <property type="molecule type" value="Genomic_DNA"/>
</dbReference>
<reference evidence="1 2" key="1">
    <citation type="submission" date="2023-04" db="EMBL/GenBank/DDBJ databases">
        <title>Marinoamorphus aggregata gen. nov., sp. Nov., isolate from tissue of brittle star Ophioplocus japonicus.</title>
        <authorList>
            <person name="Kawano K."/>
            <person name="Sawayama S."/>
            <person name="Nakagawa S."/>
        </authorList>
    </citation>
    <scope>NUCLEOTIDE SEQUENCE [LARGE SCALE GENOMIC DNA]</scope>
    <source>
        <strain evidence="1 2">NKW23</strain>
    </source>
</reference>
<name>A0ABQ6LI31_9RHOB</name>
<proteinExistence type="predicted"/>
<evidence type="ECO:0000313" key="2">
    <source>
        <dbReference type="Proteomes" id="UP001239909"/>
    </source>
</evidence>
<dbReference type="RefSeq" id="WP_285670601.1">
    <property type="nucleotide sequence ID" value="NZ_BSYI01000006.1"/>
</dbReference>